<feature type="compositionally biased region" description="Basic and acidic residues" evidence="1">
    <location>
        <begin position="91"/>
        <end position="108"/>
    </location>
</feature>
<dbReference type="EMBL" id="AP027370">
    <property type="protein sequence ID" value="BDY12876.1"/>
    <property type="molecule type" value="Genomic_DNA"/>
</dbReference>
<sequence>MAISPLTNIIFVNQNMHVAASVQNMQFNRYDMQNVAAQAMVNEKEKTIEETRQAEELHNIDPEREHTRQEAEAQEREREKAAKKKPKTHKDKGFTIDEDGNPHLDIHV</sequence>
<evidence type="ECO:0000313" key="3">
    <source>
        <dbReference type="EMBL" id="BDY12993.1"/>
    </source>
</evidence>
<dbReference type="Proteomes" id="UP001321445">
    <property type="component" value="Chromosome"/>
</dbReference>
<evidence type="ECO:0000256" key="1">
    <source>
        <dbReference type="SAM" id="MobiDB-lite"/>
    </source>
</evidence>
<feature type="compositionally biased region" description="Basic and acidic residues" evidence="1">
    <location>
        <begin position="50"/>
        <end position="80"/>
    </location>
</feature>
<keyword evidence="4" id="KW-1185">Reference proteome</keyword>
<evidence type="ECO:0000313" key="4">
    <source>
        <dbReference type="Proteomes" id="UP001321445"/>
    </source>
</evidence>
<reference evidence="3 4" key="1">
    <citation type="submission" date="2023-03" db="EMBL/GenBank/DDBJ databases">
        <title>Description of Hydrogenimonas sp. ISO32.</title>
        <authorList>
            <person name="Mino S."/>
            <person name="Fukazawa S."/>
            <person name="Sawabe T."/>
        </authorList>
    </citation>
    <scope>NUCLEOTIDE SEQUENCE [LARGE SCALE GENOMIC DNA]</scope>
    <source>
        <strain evidence="3 4">ISO32</strain>
    </source>
</reference>
<proteinExistence type="predicted"/>
<protein>
    <submittedName>
        <fullName evidence="3">Uncharacterized protein</fullName>
    </submittedName>
</protein>
<gene>
    <name evidence="2" type="ORF">HCR_11880</name>
    <name evidence="3" type="ORF">HCR_13050</name>
</gene>
<accession>A0ABN6WVJ6</accession>
<dbReference type="RefSeq" id="WP_286335927.1">
    <property type="nucleotide sequence ID" value="NZ_AP027370.1"/>
</dbReference>
<feature type="region of interest" description="Disordered" evidence="1">
    <location>
        <begin position="50"/>
        <end position="108"/>
    </location>
</feature>
<dbReference type="EMBL" id="AP027370">
    <property type="protein sequence ID" value="BDY12993.1"/>
    <property type="molecule type" value="Genomic_DNA"/>
</dbReference>
<evidence type="ECO:0000313" key="2">
    <source>
        <dbReference type="EMBL" id="BDY12876.1"/>
    </source>
</evidence>
<feature type="compositionally biased region" description="Basic residues" evidence="1">
    <location>
        <begin position="81"/>
        <end position="90"/>
    </location>
</feature>
<organism evidence="3 4">
    <name type="scientific">Hydrogenimonas cancrithermarum</name>
    <dbReference type="NCBI Taxonomy" id="2993563"/>
    <lineage>
        <taxon>Bacteria</taxon>
        <taxon>Pseudomonadati</taxon>
        <taxon>Campylobacterota</taxon>
        <taxon>Epsilonproteobacteria</taxon>
        <taxon>Campylobacterales</taxon>
        <taxon>Hydrogenimonadaceae</taxon>
        <taxon>Hydrogenimonas</taxon>
    </lineage>
</organism>
<name>A0ABN6WVJ6_9BACT</name>